<reference evidence="2" key="2">
    <citation type="journal article" date="2017" name="Nat. Plants">
        <title>The Aegilops tauschii genome reveals multiple impacts of transposons.</title>
        <authorList>
            <person name="Zhao G."/>
            <person name="Zou C."/>
            <person name="Li K."/>
            <person name="Wang K."/>
            <person name="Li T."/>
            <person name="Gao L."/>
            <person name="Zhang X."/>
            <person name="Wang H."/>
            <person name="Yang Z."/>
            <person name="Liu X."/>
            <person name="Jiang W."/>
            <person name="Mao L."/>
            <person name="Kong X."/>
            <person name="Jiao Y."/>
            <person name="Jia J."/>
        </authorList>
    </citation>
    <scope>NUCLEOTIDE SEQUENCE [LARGE SCALE GENOMIC DNA]</scope>
    <source>
        <strain evidence="2">cv. AL8/78</strain>
    </source>
</reference>
<dbReference type="Proteomes" id="UP000015105">
    <property type="component" value="Chromosome 5D"/>
</dbReference>
<dbReference type="GO" id="GO:0000976">
    <property type="term" value="F:transcription cis-regulatory region binding"/>
    <property type="evidence" value="ECO:0007669"/>
    <property type="project" value="TreeGrafter"/>
</dbReference>
<dbReference type="GO" id="GO:0005669">
    <property type="term" value="C:transcription factor TFIID complex"/>
    <property type="evidence" value="ECO:0007669"/>
    <property type="project" value="InterPro"/>
</dbReference>
<evidence type="ECO:0000313" key="2">
    <source>
        <dbReference type="Proteomes" id="UP000015105"/>
    </source>
</evidence>
<dbReference type="GO" id="GO:0003682">
    <property type="term" value="F:chromatin binding"/>
    <property type="evidence" value="ECO:0007669"/>
    <property type="project" value="TreeGrafter"/>
</dbReference>
<evidence type="ECO:0000313" key="1">
    <source>
        <dbReference type="EnsemblPlants" id="AET5Gv20506000.9"/>
    </source>
</evidence>
<reference evidence="1" key="5">
    <citation type="journal article" date="2021" name="G3 (Bethesda)">
        <title>Aegilops tauschii genome assembly Aet v5.0 features greater sequence contiguity and improved annotation.</title>
        <authorList>
            <person name="Wang L."/>
            <person name="Zhu T."/>
            <person name="Rodriguez J.C."/>
            <person name="Deal K.R."/>
            <person name="Dubcovsky J."/>
            <person name="McGuire P.E."/>
            <person name="Lux T."/>
            <person name="Spannagl M."/>
            <person name="Mayer K.F.X."/>
            <person name="Baldrich P."/>
            <person name="Meyers B.C."/>
            <person name="Huo N."/>
            <person name="Gu Y.Q."/>
            <person name="Zhou H."/>
            <person name="Devos K.M."/>
            <person name="Bennetzen J.L."/>
            <person name="Unver T."/>
            <person name="Budak H."/>
            <person name="Gulick P.J."/>
            <person name="Galiba G."/>
            <person name="Kalapos B."/>
            <person name="Nelson D.R."/>
            <person name="Li P."/>
            <person name="You F.M."/>
            <person name="Luo M.C."/>
            <person name="Dvorak J."/>
        </authorList>
    </citation>
    <scope>NUCLEOTIDE SEQUENCE [LARGE SCALE GENOMIC DNA]</scope>
    <source>
        <strain evidence="1">cv. AL8/78</strain>
    </source>
</reference>
<proteinExistence type="predicted"/>
<dbReference type="Gramene" id="AET5Gv20506000.9">
    <property type="protein sequence ID" value="AET5Gv20506000.9"/>
    <property type="gene ID" value="AET5Gv20506000"/>
</dbReference>
<dbReference type="EnsemblPlants" id="AET5Gv20506000.9">
    <property type="protein sequence ID" value="AET5Gv20506000.9"/>
    <property type="gene ID" value="AET5Gv20506000"/>
</dbReference>
<dbReference type="GO" id="GO:0016251">
    <property type="term" value="F:RNA polymerase II general transcription initiation factor activity"/>
    <property type="evidence" value="ECO:0007669"/>
    <property type="project" value="TreeGrafter"/>
</dbReference>
<keyword evidence="2" id="KW-1185">Reference proteome</keyword>
<dbReference type="PANTHER" id="PTHR15137:SF9">
    <property type="entry name" value="TRANSCRIPTION INITIATION FACTOR TFIID SUBUNIT 2"/>
    <property type="match status" value="1"/>
</dbReference>
<name>A0A453KT57_AEGTS</name>
<dbReference type="AlphaFoldDB" id="A0A453KT57"/>
<reference evidence="1" key="4">
    <citation type="submission" date="2019-03" db="UniProtKB">
        <authorList>
            <consortium name="EnsemblPlants"/>
        </authorList>
    </citation>
    <scope>IDENTIFICATION</scope>
</reference>
<dbReference type="PANTHER" id="PTHR15137">
    <property type="entry name" value="TRANSCRIPTION INITIATION FACTOR TFIID"/>
    <property type="match status" value="1"/>
</dbReference>
<organism evidence="1 2">
    <name type="scientific">Aegilops tauschii subsp. strangulata</name>
    <name type="common">Goatgrass</name>
    <dbReference type="NCBI Taxonomy" id="200361"/>
    <lineage>
        <taxon>Eukaryota</taxon>
        <taxon>Viridiplantae</taxon>
        <taxon>Streptophyta</taxon>
        <taxon>Embryophyta</taxon>
        <taxon>Tracheophyta</taxon>
        <taxon>Spermatophyta</taxon>
        <taxon>Magnoliopsida</taxon>
        <taxon>Liliopsida</taxon>
        <taxon>Poales</taxon>
        <taxon>Poaceae</taxon>
        <taxon>BOP clade</taxon>
        <taxon>Pooideae</taxon>
        <taxon>Triticodae</taxon>
        <taxon>Triticeae</taxon>
        <taxon>Triticinae</taxon>
        <taxon>Aegilops</taxon>
    </lineage>
</organism>
<reference evidence="2" key="1">
    <citation type="journal article" date="2014" name="Science">
        <title>Ancient hybridizations among the ancestral genomes of bread wheat.</title>
        <authorList>
            <consortium name="International Wheat Genome Sequencing Consortium,"/>
            <person name="Marcussen T."/>
            <person name="Sandve S.R."/>
            <person name="Heier L."/>
            <person name="Spannagl M."/>
            <person name="Pfeifer M."/>
            <person name="Jakobsen K.S."/>
            <person name="Wulff B.B."/>
            <person name="Steuernagel B."/>
            <person name="Mayer K.F."/>
            <person name="Olsen O.A."/>
        </authorList>
    </citation>
    <scope>NUCLEOTIDE SEQUENCE [LARGE SCALE GENOMIC DNA]</scope>
    <source>
        <strain evidence="2">cv. AL8/78</strain>
    </source>
</reference>
<protein>
    <submittedName>
        <fullName evidence="1">Uncharacterized protein</fullName>
    </submittedName>
</protein>
<dbReference type="InterPro" id="IPR037813">
    <property type="entry name" value="TAF2"/>
</dbReference>
<sequence length="113" mass="12529">MCLSSTLSKLDNTISFFHDAYSCYEDYLAASFPFGLYKQIFLPSEMVVSPTSFGASTCIFSADILNDEKVIDQVYACVLSAFSHIKCTNIVCDYFTNHSMQDSLRIDSGMIGA</sequence>
<dbReference type="GO" id="GO:0006367">
    <property type="term" value="P:transcription initiation at RNA polymerase II promoter"/>
    <property type="evidence" value="ECO:0007669"/>
    <property type="project" value="TreeGrafter"/>
</dbReference>
<accession>A0A453KT57</accession>
<reference evidence="1" key="3">
    <citation type="journal article" date="2017" name="Nature">
        <title>Genome sequence of the progenitor of the wheat D genome Aegilops tauschii.</title>
        <authorList>
            <person name="Luo M.C."/>
            <person name="Gu Y.Q."/>
            <person name="Puiu D."/>
            <person name="Wang H."/>
            <person name="Twardziok S.O."/>
            <person name="Deal K.R."/>
            <person name="Huo N."/>
            <person name="Zhu T."/>
            <person name="Wang L."/>
            <person name="Wang Y."/>
            <person name="McGuire P.E."/>
            <person name="Liu S."/>
            <person name="Long H."/>
            <person name="Ramasamy R.K."/>
            <person name="Rodriguez J.C."/>
            <person name="Van S.L."/>
            <person name="Yuan L."/>
            <person name="Wang Z."/>
            <person name="Xia Z."/>
            <person name="Xiao L."/>
            <person name="Anderson O.D."/>
            <person name="Ouyang S."/>
            <person name="Liang Y."/>
            <person name="Zimin A.V."/>
            <person name="Pertea G."/>
            <person name="Qi P."/>
            <person name="Bennetzen J.L."/>
            <person name="Dai X."/>
            <person name="Dawson M.W."/>
            <person name="Muller H.G."/>
            <person name="Kugler K."/>
            <person name="Rivarola-Duarte L."/>
            <person name="Spannagl M."/>
            <person name="Mayer K.F.X."/>
            <person name="Lu F.H."/>
            <person name="Bevan M.W."/>
            <person name="Leroy P."/>
            <person name="Li P."/>
            <person name="You F.M."/>
            <person name="Sun Q."/>
            <person name="Liu Z."/>
            <person name="Lyons E."/>
            <person name="Wicker T."/>
            <person name="Salzberg S.L."/>
            <person name="Devos K.M."/>
            <person name="Dvorak J."/>
        </authorList>
    </citation>
    <scope>NUCLEOTIDE SEQUENCE [LARGE SCALE GENOMIC DNA]</scope>
    <source>
        <strain evidence="1">cv. AL8/78</strain>
    </source>
</reference>